<protein>
    <submittedName>
        <fullName evidence="1">Uncharacterized protein</fullName>
    </submittedName>
</protein>
<sequence>MRIYCNQTIFGCLASAVLASALLLISVNDTKITNQIECQKFPTIYYSNDSKTYQNLFERAIKNATRRISIAATSTKLDFGTLGPLLNASHVPPSKIQIFTSNESNVQTLSKKLGFKYTIYNPEIFQAKFRMIVSDDSAYVMSYQPVTAITPFYRILSFEQCTSGSDDILAFINYCINLQQSHNTHIAKIDMQAKTSPIQPINMDNSLFFSFYNPKSRLFPLRIHTQHILEEELSDEPNTLYIYSKTPPYIMMYEAFSSSDFHLYYDIKALLMRNKTKIYYLASVHSGTQTNWYNQLTRHDNFQLRTLDESYFSFDFMVSDNWTYIFSHEIRSLEINEDVSLHFATNNSKILSSSLDFFNKRWKEGKPYSDE</sequence>
<dbReference type="VEuPathDB" id="TrichDB:TVAG_460180"/>
<dbReference type="EMBL" id="DS113993">
    <property type="protein sequence ID" value="EAX92059.1"/>
    <property type="molecule type" value="Genomic_DNA"/>
</dbReference>
<dbReference type="Proteomes" id="UP000001542">
    <property type="component" value="Unassembled WGS sequence"/>
</dbReference>
<evidence type="ECO:0000313" key="2">
    <source>
        <dbReference type="Proteomes" id="UP000001542"/>
    </source>
</evidence>
<dbReference type="AlphaFoldDB" id="A2FSQ7"/>
<dbReference type="SMR" id="A2FSQ7"/>
<dbReference type="VEuPathDB" id="TrichDB:TVAGG3_0847290"/>
<gene>
    <name evidence="1" type="ORF">TVAG_460180</name>
</gene>
<proteinExistence type="predicted"/>
<reference evidence="1" key="2">
    <citation type="journal article" date="2007" name="Science">
        <title>Draft genome sequence of the sexually transmitted pathogen Trichomonas vaginalis.</title>
        <authorList>
            <person name="Carlton J.M."/>
            <person name="Hirt R.P."/>
            <person name="Silva J.C."/>
            <person name="Delcher A.L."/>
            <person name="Schatz M."/>
            <person name="Zhao Q."/>
            <person name="Wortman J.R."/>
            <person name="Bidwell S.L."/>
            <person name="Alsmark U.C.M."/>
            <person name="Besteiro S."/>
            <person name="Sicheritz-Ponten T."/>
            <person name="Noel C.J."/>
            <person name="Dacks J.B."/>
            <person name="Foster P.G."/>
            <person name="Simillion C."/>
            <person name="Van de Peer Y."/>
            <person name="Miranda-Saavedra D."/>
            <person name="Barton G.J."/>
            <person name="Westrop G.D."/>
            <person name="Mueller S."/>
            <person name="Dessi D."/>
            <person name="Fiori P.L."/>
            <person name="Ren Q."/>
            <person name="Paulsen I."/>
            <person name="Zhang H."/>
            <person name="Bastida-Corcuera F.D."/>
            <person name="Simoes-Barbosa A."/>
            <person name="Brown M.T."/>
            <person name="Hayes R.D."/>
            <person name="Mukherjee M."/>
            <person name="Okumura C.Y."/>
            <person name="Schneider R."/>
            <person name="Smith A.J."/>
            <person name="Vanacova S."/>
            <person name="Villalvazo M."/>
            <person name="Haas B.J."/>
            <person name="Pertea M."/>
            <person name="Feldblyum T.V."/>
            <person name="Utterback T.R."/>
            <person name="Shu C.L."/>
            <person name="Osoegawa K."/>
            <person name="de Jong P.J."/>
            <person name="Hrdy I."/>
            <person name="Horvathova L."/>
            <person name="Zubacova Z."/>
            <person name="Dolezal P."/>
            <person name="Malik S.B."/>
            <person name="Logsdon J.M. Jr."/>
            <person name="Henze K."/>
            <person name="Gupta A."/>
            <person name="Wang C.C."/>
            <person name="Dunne R.L."/>
            <person name="Upcroft J.A."/>
            <person name="Upcroft P."/>
            <person name="White O."/>
            <person name="Salzberg S.L."/>
            <person name="Tang P."/>
            <person name="Chiu C.-H."/>
            <person name="Lee Y.-S."/>
            <person name="Embley T.M."/>
            <person name="Coombs G.H."/>
            <person name="Mottram J.C."/>
            <person name="Tachezy J."/>
            <person name="Fraser-Liggett C.M."/>
            <person name="Johnson P.J."/>
        </authorList>
    </citation>
    <scope>NUCLEOTIDE SEQUENCE [LARGE SCALE GENOMIC DNA]</scope>
    <source>
        <strain evidence="1">G3</strain>
    </source>
</reference>
<keyword evidence="2" id="KW-1185">Reference proteome</keyword>
<reference evidence="1" key="1">
    <citation type="submission" date="2006-10" db="EMBL/GenBank/DDBJ databases">
        <authorList>
            <person name="Amadeo P."/>
            <person name="Zhao Q."/>
            <person name="Wortman J."/>
            <person name="Fraser-Liggett C."/>
            <person name="Carlton J."/>
        </authorList>
    </citation>
    <scope>NUCLEOTIDE SEQUENCE</scope>
    <source>
        <strain evidence="1">G3</strain>
    </source>
</reference>
<dbReference type="OrthoDB" id="10625664at2759"/>
<accession>A2FSQ7</accession>
<dbReference type="RefSeq" id="XP_001304989.1">
    <property type="nucleotide sequence ID" value="XM_001304988.1"/>
</dbReference>
<name>A2FSQ7_TRIV3</name>
<dbReference type="InParanoid" id="A2FSQ7"/>
<organism evidence="1 2">
    <name type="scientific">Trichomonas vaginalis (strain ATCC PRA-98 / G3)</name>
    <dbReference type="NCBI Taxonomy" id="412133"/>
    <lineage>
        <taxon>Eukaryota</taxon>
        <taxon>Metamonada</taxon>
        <taxon>Parabasalia</taxon>
        <taxon>Trichomonadida</taxon>
        <taxon>Trichomonadidae</taxon>
        <taxon>Trichomonas</taxon>
    </lineage>
</organism>
<dbReference type="KEGG" id="tva:4749764"/>
<evidence type="ECO:0000313" key="1">
    <source>
        <dbReference type="EMBL" id="EAX92059.1"/>
    </source>
</evidence>